<protein>
    <submittedName>
        <fullName evidence="1">Uncharacterized protein</fullName>
    </submittedName>
</protein>
<organism evidence="1 2">
    <name type="scientific">Theileria orientalis</name>
    <dbReference type="NCBI Taxonomy" id="68886"/>
    <lineage>
        <taxon>Eukaryota</taxon>
        <taxon>Sar</taxon>
        <taxon>Alveolata</taxon>
        <taxon>Apicomplexa</taxon>
        <taxon>Aconoidasida</taxon>
        <taxon>Piroplasmida</taxon>
        <taxon>Theileriidae</taxon>
        <taxon>Theileria</taxon>
    </lineage>
</organism>
<name>A0A976MEU8_THEOR</name>
<evidence type="ECO:0000313" key="1">
    <source>
        <dbReference type="EMBL" id="UKK02253.2"/>
    </source>
</evidence>
<dbReference type="EMBL" id="CP056071">
    <property type="protein sequence ID" value="UKK02253.2"/>
    <property type="molecule type" value="Genomic_DNA"/>
</dbReference>
<sequence length="147" mass="17418">MKSDFIYRIVKYNCFFKFWPINTLSRSSSVIHNRNFTTSDENTSLDRKDYYKELVEKSEKILQKLSVDESELLQNKDVVVYTRNRTCAKCSRTVKISAPEFVEDACADSWRYFHNFSYVPNCPLFGIMKLVKYSKLRTEQKVAISHR</sequence>
<gene>
    <name evidence="1" type="ORF">MACK_001609</name>
</gene>
<dbReference type="AlphaFoldDB" id="A0A976MEU8"/>
<accession>A0A976MEU8</accession>
<evidence type="ECO:0000313" key="2">
    <source>
        <dbReference type="Proteomes" id="UP000244811"/>
    </source>
</evidence>
<proteinExistence type="predicted"/>
<dbReference type="Proteomes" id="UP000244811">
    <property type="component" value="Chromosome 2"/>
</dbReference>
<reference evidence="1" key="1">
    <citation type="submission" date="2022-07" db="EMBL/GenBank/DDBJ databases">
        <title>Evaluation of T. orientalis genome assembly methods using nanopore sequencing and analysis of variation between genomes.</title>
        <authorList>
            <person name="Yam J."/>
            <person name="Micallef M.L."/>
            <person name="Liu M."/>
            <person name="Djordjevic S.P."/>
            <person name="Bogema D.R."/>
            <person name="Jenkins C."/>
        </authorList>
    </citation>
    <scope>NUCLEOTIDE SEQUENCE</scope>
    <source>
        <strain evidence="1">Goon Nure</strain>
    </source>
</reference>